<feature type="binding site" evidence="4">
    <location>
        <position position="132"/>
    </location>
    <ligand>
        <name>D-ribulose 5-phosphate</name>
        <dbReference type="ChEBI" id="CHEBI:58121"/>
    </ligand>
</feature>
<keyword evidence="2 5" id="KW-0413">Isomerase</keyword>
<name>A0AAU9D357_9FUSO</name>
<evidence type="ECO:0000256" key="1">
    <source>
        <dbReference type="ARBA" id="ARBA00008754"/>
    </source>
</evidence>
<dbReference type="EMBL" id="AP027059">
    <property type="protein sequence ID" value="BDU50434.1"/>
    <property type="molecule type" value="Genomic_DNA"/>
</dbReference>
<evidence type="ECO:0000256" key="2">
    <source>
        <dbReference type="ARBA" id="ARBA00023235"/>
    </source>
</evidence>
<dbReference type="Proteomes" id="UP001321582">
    <property type="component" value="Chromosome"/>
</dbReference>
<reference evidence="5 6" key="1">
    <citation type="submission" date="2022-11" db="EMBL/GenBank/DDBJ databases">
        <title>Haliovirga abyssi gen. nov., sp. nov., a mesophilic fermentative bacterium isolated from the Iheya North hydrothermal field and the proposal of Haliovirgaceae fam. nov.</title>
        <authorList>
            <person name="Miyazaki U."/>
            <person name="Tame A."/>
            <person name="Miyazaki J."/>
            <person name="Takai K."/>
            <person name="Sawayama S."/>
            <person name="Kitajima M."/>
            <person name="Okamoto A."/>
            <person name="Nakagawa S."/>
        </authorList>
    </citation>
    <scope>NUCLEOTIDE SEQUENCE [LARGE SCALE GENOMIC DNA]</scope>
    <source>
        <strain evidence="5 6">IC12</strain>
    </source>
</reference>
<dbReference type="GO" id="GO:0004751">
    <property type="term" value="F:ribose-5-phosphate isomerase activity"/>
    <property type="evidence" value="ECO:0007669"/>
    <property type="project" value="TreeGrafter"/>
</dbReference>
<gene>
    <name evidence="5" type="primary">rpiB</name>
    <name evidence="5" type="ORF">HLVA_10030</name>
</gene>
<evidence type="ECO:0000313" key="5">
    <source>
        <dbReference type="EMBL" id="BDU50434.1"/>
    </source>
</evidence>
<dbReference type="InterPro" id="IPR036569">
    <property type="entry name" value="RpiB_LacA_LacB_sf"/>
</dbReference>
<feature type="binding site" evidence="4">
    <location>
        <position position="136"/>
    </location>
    <ligand>
        <name>D-ribulose 5-phosphate</name>
        <dbReference type="ChEBI" id="CHEBI:58121"/>
    </ligand>
</feature>
<dbReference type="Pfam" id="PF02502">
    <property type="entry name" value="LacAB_rpiB"/>
    <property type="match status" value="1"/>
</dbReference>
<feature type="active site" description="Proton donor" evidence="3">
    <location>
        <position position="98"/>
    </location>
</feature>
<feature type="binding site" evidence="4">
    <location>
        <begin position="66"/>
        <end position="70"/>
    </location>
    <ligand>
        <name>D-ribulose 5-phosphate</name>
        <dbReference type="ChEBI" id="CHEBI:58121"/>
    </ligand>
</feature>
<evidence type="ECO:0000313" key="6">
    <source>
        <dbReference type="Proteomes" id="UP001321582"/>
    </source>
</evidence>
<evidence type="ECO:0000256" key="4">
    <source>
        <dbReference type="PIRSR" id="PIRSR005384-2"/>
    </source>
</evidence>
<dbReference type="RefSeq" id="WP_307905364.1">
    <property type="nucleotide sequence ID" value="NZ_AP027059.1"/>
</dbReference>
<dbReference type="NCBIfam" id="TIGR00689">
    <property type="entry name" value="rpiB_lacA_lacB"/>
    <property type="match status" value="1"/>
</dbReference>
<proteinExistence type="inferred from homology"/>
<dbReference type="AlphaFoldDB" id="A0AAU9D357"/>
<protein>
    <submittedName>
        <fullName evidence="5">Ribose-5-phosphate isomerase</fullName>
    </submittedName>
</protein>
<dbReference type="InterPro" id="IPR004785">
    <property type="entry name" value="RpiB"/>
</dbReference>
<organism evidence="5 6">
    <name type="scientific">Haliovirga abyssi</name>
    <dbReference type="NCBI Taxonomy" id="2996794"/>
    <lineage>
        <taxon>Bacteria</taxon>
        <taxon>Fusobacteriati</taxon>
        <taxon>Fusobacteriota</taxon>
        <taxon>Fusobacteriia</taxon>
        <taxon>Fusobacteriales</taxon>
        <taxon>Haliovirgaceae</taxon>
        <taxon>Haliovirga</taxon>
    </lineage>
</organism>
<dbReference type="GO" id="GO:0009052">
    <property type="term" value="P:pentose-phosphate shunt, non-oxidative branch"/>
    <property type="evidence" value="ECO:0007669"/>
    <property type="project" value="TreeGrafter"/>
</dbReference>
<dbReference type="PANTHER" id="PTHR30345:SF0">
    <property type="entry name" value="DNA DAMAGE-REPAIR_TOLERATION PROTEIN DRT102"/>
    <property type="match status" value="1"/>
</dbReference>
<evidence type="ECO:0000256" key="3">
    <source>
        <dbReference type="PIRSR" id="PIRSR005384-1"/>
    </source>
</evidence>
<dbReference type="PIRSF" id="PIRSF005384">
    <property type="entry name" value="RpiB_LacA_B"/>
    <property type="match status" value="1"/>
</dbReference>
<feature type="binding site" evidence="4">
    <location>
        <position position="99"/>
    </location>
    <ligand>
        <name>D-ribulose 5-phosphate</name>
        <dbReference type="ChEBI" id="CHEBI:58121"/>
    </ligand>
</feature>
<dbReference type="Gene3D" id="3.40.1400.10">
    <property type="entry name" value="Sugar-phosphate isomerase, RpiB/LacA/LacB"/>
    <property type="match status" value="1"/>
</dbReference>
<feature type="binding site" evidence="4">
    <location>
        <begin position="8"/>
        <end position="9"/>
    </location>
    <ligand>
        <name>D-ribulose 5-phosphate</name>
        <dbReference type="ChEBI" id="CHEBI:58121"/>
    </ligand>
</feature>
<keyword evidence="6" id="KW-1185">Reference proteome</keyword>
<feature type="binding site" evidence="4">
    <location>
        <position position="109"/>
    </location>
    <ligand>
        <name>D-ribulose 5-phosphate</name>
        <dbReference type="ChEBI" id="CHEBI:58121"/>
    </ligand>
</feature>
<dbReference type="GO" id="GO:0019316">
    <property type="term" value="P:D-allose catabolic process"/>
    <property type="evidence" value="ECO:0007669"/>
    <property type="project" value="TreeGrafter"/>
</dbReference>
<sequence length="147" mass="16071">MRIVMASDHGGLELKDFIKSYLLGKGYDILDIGTNSEESVDYPDYGKNAGLKIMNGEADLGIIMCGSGIGISIAANKVKGIRAALCHDIYTARMCKQHNNANILAMGGRIIGKGLAIEMVETYLNTEFEGGRHQRRIDKIHKIEQEG</sequence>
<dbReference type="PANTHER" id="PTHR30345">
    <property type="entry name" value="RIBOSE-5-PHOSPHATE ISOMERASE B"/>
    <property type="match status" value="1"/>
</dbReference>
<accession>A0AAU9D357</accession>
<comment type="similarity">
    <text evidence="1">Belongs to the LacAB/RpiB family.</text>
</comment>
<dbReference type="SUPFAM" id="SSF89623">
    <property type="entry name" value="Ribose/Galactose isomerase RpiB/AlsB"/>
    <property type="match status" value="1"/>
</dbReference>
<dbReference type="InterPro" id="IPR003500">
    <property type="entry name" value="RpiB_LacA_LacB"/>
</dbReference>
<dbReference type="NCBIfam" id="TIGR01120">
    <property type="entry name" value="rpiB"/>
    <property type="match status" value="1"/>
</dbReference>
<dbReference type="NCBIfam" id="NF004051">
    <property type="entry name" value="PRK05571.1"/>
    <property type="match status" value="1"/>
</dbReference>
<dbReference type="KEGG" id="haby:HLVA_10030"/>
<feature type="active site" description="Proton acceptor" evidence="3">
    <location>
        <position position="65"/>
    </location>
</feature>